<accession>A0A075A4M9</accession>
<gene>
    <name evidence="2" type="ORF">T265_00900</name>
</gene>
<protein>
    <submittedName>
        <fullName evidence="2">Uncharacterized protein</fullName>
    </submittedName>
</protein>
<dbReference type="CTD" id="20315088"/>
<evidence type="ECO:0000313" key="2">
    <source>
        <dbReference type="EMBL" id="KER33212.1"/>
    </source>
</evidence>
<sequence>MRHEGWDIVRSPKPRQGESRGRGRVRTTDLPAHIPDKHPWTMFHLRNKKYDELSRKSGNCEILLDVNASSEDPKQMTCVLKV</sequence>
<organism evidence="2 3">
    <name type="scientific">Opisthorchis viverrini</name>
    <name type="common">Southeast Asian liver fluke</name>
    <dbReference type="NCBI Taxonomy" id="6198"/>
    <lineage>
        <taxon>Eukaryota</taxon>
        <taxon>Metazoa</taxon>
        <taxon>Spiralia</taxon>
        <taxon>Lophotrochozoa</taxon>
        <taxon>Platyhelminthes</taxon>
        <taxon>Trematoda</taxon>
        <taxon>Digenea</taxon>
        <taxon>Opisthorchiida</taxon>
        <taxon>Opisthorchiata</taxon>
        <taxon>Opisthorchiidae</taxon>
        <taxon>Opisthorchis</taxon>
    </lineage>
</organism>
<dbReference type="AlphaFoldDB" id="A0A075A4M9"/>
<proteinExistence type="predicted"/>
<dbReference type="OrthoDB" id="329563at2759"/>
<reference evidence="2 3" key="1">
    <citation type="submission" date="2013-11" db="EMBL/GenBank/DDBJ databases">
        <title>Opisthorchis viverrini - life in the bile duct.</title>
        <authorList>
            <person name="Young N.D."/>
            <person name="Nagarajan N."/>
            <person name="Lin S.J."/>
            <person name="Korhonen P.K."/>
            <person name="Jex A.R."/>
            <person name="Hall R.S."/>
            <person name="Safavi-Hemami H."/>
            <person name="Kaewkong W."/>
            <person name="Bertrand D."/>
            <person name="Gao S."/>
            <person name="Seet Q."/>
            <person name="Wongkham S."/>
            <person name="Teh B.T."/>
            <person name="Wongkham C."/>
            <person name="Intapan P.M."/>
            <person name="Maleewong W."/>
            <person name="Yang X."/>
            <person name="Hu M."/>
            <person name="Wang Z."/>
            <person name="Hofmann A."/>
            <person name="Sternberg P.W."/>
            <person name="Tan P."/>
            <person name="Wang J."/>
            <person name="Gasser R.B."/>
        </authorList>
    </citation>
    <scope>NUCLEOTIDE SEQUENCE [LARGE SCALE GENOMIC DNA]</scope>
</reference>
<evidence type="ECO:0000256" key="1">
    <source>
        <dbReference type="SAM" id="MobiDB-lite"/>
    </source>
</evidence>
<dbReference type="KEGG" id="ovi:T265_00900"/>
<name>A0A075A4M9_OPIVI</name>
<feature type="region of interest" description="Disordered" evidence="1">
    <location>
        <begin position="1"/>
        <end position="33"/>
    </location>
</feature>
<dbReference type="RefSeq" id="XP_009163059.1">
    <property type="nucleotide sequence ID" value="XM_009164795.1"/>
</dbReference>
<dbReference type="Proteomes" id="UP000054324">
    <property type="component" value="Unassembled WGS sequence"/>
</dbReference>
<dbReference type="GeneID" id="20315088"/>
<dbReference type="EMBL" id="KL596627">
    <property type="protein sequence ID" value="KER33212.1"/>
    <property type="molecule type" value="Genomic_DNA"/>
</dbReference>
<evidence type="ECO:0000313" key="3">
    <source>
        <dbReference type="Proteomes" id="UP000054324"/>
    </source>
</evidence>
<keyword evidence="3" id="KW-1185">Reference proteome</keyword>